<feature type="region of interest" description="Disordered" evidence="1">
    <location>
        <begin position="53"/>
        <end position="120"/>
    </location>
</feature>
<feature type="compositionally biased region" description="Low complexity" evidence="1">
    <location>
        <begin position="24"/>
        <end position="33"/>
    </location>
</feature>
<organism evidence="2 3">
    <name type="scientific">Macrolepiota fuliginosa MF-IS2</name>
    <dbReference type="NCBI Taxonomy" id="1400762"/>
    <lineage>
        <taxon>Eukaryota</taxon>
        <taxon>Fungi</taxon>
        <taxon>Dikarya</taxon>
        <taxon>Basidiomycota</taxon>
        <taxon>Agaricomycotina</taxon>
        <taxon>Agaricomycetes</taxon>
        <taxon>Agaricomycetidae</taxon>
        <taxon>Agaricales</taxon>
        <taxon>Agaricineae</taxon>
        <taxon>Agaricaceae</taxon>
        <taxon>Macrolepiota</taxon>
    </lineage>
</organism>
<dbReference type="SUPFAM" id="SSF63491">
    <property type="entry name" value="BAG domain"/>
    <property type="match status" value="1"/>
</dbReference>
<dbReference type="GO" id="GO:0051087">
    <property type="term" value="F:protein-folding chaperone binding"/>
    <property type="evidence" value="ECO:0007669"/>
    <property type="project" value="InterPro"/>
</dbReference>
<sequence length="263" mass="30471">MTSYYRGSHPYPNSPYLHSKDRQPPQSSSYQYSAGELGEQEWQQLWHTRVTEEQKRRAEYQEMQGQDQAGEERDRWRQPQAQPGTYEHARSRARSHSRGPSRDRLSRPSLAPNKARSENDLRIQQSLHAIEDISSQFNDFQRGFVLPSTISFQISSPPAGIVTISTISPYDRKYADSDSNVPKLAYDSTNRNLHAYLESLEGFISKLDDVKSWDVEDVRGRRKAGIKKIQEERDRVEGIWKASWLKHVEEQGASSNNRKGFWN</sequence>
<dbReference type="Proteomes" id="UP000807342">
    <property type="component" value="Unassembled WGS sequence"/>
</dbReference>
<dbReference type="OrthoDB" id="333905at2759"/>
<accession>A0A9P6C6Y8</accession>
<dbReference type="InterPro" id="IPR036533">
    <property type="entry name" value="BAG_dom_sf"/>
</dbReference>
<dbReference type="AlphaFoldDB" id="A0A9P6C6Y8"/>
<evidence type="ECO:0000256" key="1">
    <source>
        <dbReference type="SAM" id="MobiDB-lite"/>
    </source>
</evidence>
<dbReference type="EMBL" id="MU151087">
    <property type="protein sequence ID" value="KAF9451345.1"/>
    <property type="molecule type" value="Genomic_DNA"/>
</dbReference>
<evidence type="ECO:0000313" key="2">
    <source>
        <dbReference type="EMBL" id="KAF9451345.1"/>
    </source>
</evidence>
<proteinExistence type="predicted"/>
<protein>
    <recommendedName>
        <fullName evidence="4">BAG domain-containing protein</fullName>
    </recommendedName>
</protein>
<comment type="caution">
    <text evidence="2">The sequence shown here is derived from an EMBL/GenBank/DDBJ whole genome shotgun (WGS) entry which is preliminary data.</text>
</comment>
<reference evidence="2" key="1">
    <citation type="submission" date="2020-11" db="EMBL/GenBank/DDBJ databases">
        <authorList>
            <consortium name="DOE Joint Genome Institute"/>
            <person name="Ahrendt S."/>
            <person name="Riley R."/>
            <person name="Andreopoulos W."/>
            <person name="Labutti K."/>
            <person name="Pangilinan J."/>
            <person name="Ruiz-Duenas F.J."/>
            <person name="Barrasa J.M."/>
            <person name="Sanchez-Garcia M."/>
            <person name="Camarero S."/>
            <person name="Miyauchi S."/>
            <person name="Serrano A."/>
            <person name="Linde D."/>
            <person name="Babiker R."/>
            <person name="Drula E."/>
            <person name="Ayuso-Fernandez I."/>
            <person name="Pacheco R."/>
            <person name="Padilla G."/>
            <person name="Ferreira P."/>
            <person name="Barriuso J."/>
            <person name="Kellner H."/>
            <person name="Castanera R."/>
            <person name="Alfaro M."/>
            <person name="Ramirez L."/>
            <person name="Pisabarro A.G."/>
            <person name="Kuo A."/>
            <person name="Tritt A."/>
            <person name="Lipzen A."/>
            <person name="He G."/>
            <person name="Yan M."/>
            <person name="Ng V."/>
            <person name="Cullen D."/>
            <person name="Martin F."/>
            <person name="Rosso M.-N."/>
            <person name="Henrissat B."/>
            <person name="Hibbett D."/>
            <person name="Martinez A.T."/>
            <person name="Grigoriev I.V."/>
        </authorList>
    </citation>
    <scope>NUCLEOTIDE SEQUENCE</scope>
    <source>
        <strain evidence="2">MF-IS2</strain>
    </source>
</reference>
<evidence type="ECO:0000313" key="3">
    <source>
        <dbReference type="Proteomes" id="UP000807342"/>
    </source>
</evidence>
<dbReference type="Gene3D" id="1.20.58.120">
    <property type="entry name" value="BAG domain"/>
    <property type="match status" value="1"/>
</dbReference>
<gene>
    <name evidence="2" type="ORF">P691DRAFT_757393</name>
</gene>
<feature type="region of interest" description="Disordered" evidence="1">
    <location>
        <begin position="1"/>
        <end position="36"/>
    </location>
</feature>
<name>A0A9P6C6Y8_9AGAR</name>
<evidence type="ECO:0008006" key="4">
    <source>
        <dbReference type="Google" id="ProtNLM"/>
    </source>
</evidence>
<keyword evidence="3" id="KW-1185">Reference proteome</keyword>